<keyword evidence="3" id="KW-1185">Reference proteome</keyword>
<keyword evidence="1" id="KW-1133">Transmembrane helix</keyword>
<dbReference type="Proteomes" id="UP000789572">
    <property type="component" value="Unassembled WGS sequence"/>
</dbReference>
<sequence length="134" mass="14759">MEIKDTTNNSDYIPPETNIYVVTPPVDNNNNSMGRRFGKEILFAFTAFMIIIGGTIMLALAGASKYNCIEDCRSTFLLTDMSELEESECEISCSDMHKNQNDGGIALLVIGVVSLFADIAFLVWTSRRGGNYIG</sequence>
<protein>
    <submittedName>
        <fullName evidence="2">4529_t:CDS:1</fullName>
    </submittedName>
</protein>
<keyword evidence="1" id="KW-0472">Membrane</keyword>
<name>A0A9N9CIQ9_9GLOM</name>
<dbReference type="OrthoDB" id="10400724at2759"/>
<accession>A0A9N9CIQ9</accession>
<feature type="transmembrane region" description="Helical" evidence="1">
    <location>
        <begin position="41"/>
        <end position="61"/>
    </location>
</feature>
<dbReference type="EMBL" id="CAJVPJ010001827">
    <property type="protein sequence ID" value="CAG8605082.1"/>
    <property type="molecule type" value="Genomic_DNA"/>
</dbReference>
<organism evidence="2 3">
    <name type="scientific">Paraglomus occultum</name>
    <dbReference type="NCBI Taxonomy" id="144539"/>
    <lineage>
        <taxon>Eukaryota</taxon>
        <taxon>Fungi</taxon>
        <taxon>Fungi incertae sedis</taxon>
        <taxon>Mucoromycota</taxon>
        <taxon>Glomeromycotina</taxon>
        <taxon>Glomeromycetes</taxon>
        <taxon>Paraglomerales</taxon>
        <taxon>Paraglomeraceae</taxon>
        <taxon>Paraglomus</taxon>
    </lineage>
</organism>
<evidence type="ECO:0000256" key="1">
    <source>
        <dbReference type="SAM" id="Phobius"/>
    </source>
</evidence>
<evidence type="ECO:0000313" key="2">
    <source>
        <dbReference type="EMBL" id="CAG8605082.1"/>
    </source>
</evidence>
<evidence type="ECO:0000313" key="3">
    <source>
        <dbReference type="Proteomes" id="UP000789572"/>
    </source>
</evidence>
<proteinExistence type="predicted"/>
<gene>
    <name evidence="2" type="ORF">POCULU_LOCUS7669</name>
</gene>
<feature type="transmembrane region" description="Helical" evidence="1">
    <location>
        <begin position="104"/>
        <end position="124"/>
    </location>
</feature>
<comment type="caution">
    <text evidence="2">The sequence shown here is derived from an EMBL/GenBank/DDBJ whole genome shotgun (WGS) entry which is preliminary data.</text>
</comment>
<keyword evidence="1" id="KW-0812">Transmembrane</keyword>
<reference evidence="2" key="1">
    <citation type="submission" date="2021-06" db="EMBL/GenBank/DDBJ databases">
        <authorList>
            <person name="Kallberg Y."/>
            <person name="Tangrot J."/>
            <person name="Rosling A."/>
        </authorList>
    </citation>
    <scope>NUCLEOTIDE SEQUENCE</scope>
    <source>
        <strain evidence="2">IA702</strain>
    </source>
</reference>
<dbReference type="AlphaFoldDB" id="A0A9N9CIQ9"/>